<sequence length="108" mass="12073">MSHGEQQVIWVGRDRPDSLLCGWTFTFIQDGSAEKAPNCVGRVCGIPIDRTQKHRGEVFSVTLHLWLQRKLANLQTNGPTHPLKGLRVRGRQTEGSGRRVVSLVCVRA</sequence>
<protein>
    <submittedName>
        <fullName evidence="1">Uncharacterized protein</fullName>
    </submittedName>
</protein>
<reference evidence="1" key="1">
    <citation type="thesis" date="2021" institute="BYU ScholarsArchive" country="Provo, UT, USA">
        <title>Applications of and Algorithms for Genome Assembly and Genomic Analyses with an Emphasis on Marine Teleosts.</title>
        <authorList>
            <person name="Pickett B.D."/>
        </authorList>
    </citation>
    <scope>NUCLEOTIDE SEQUENCE</scope>
    <source>
        <strain evidence="1">HI-2016</strain>
    </source>
</reference>
<comment type="caution">
    <text evidence="1">The sequence shown here is derived from an EMBL/GenBank/DDBJ whole genome shotgun (WGS) entry which is preliminary data.</text>
</comment>
<evidence type="ECO:0000313" key="1">
    <source>
        <dbReference type="EMBL" id="KAG9342181.1"/>
    </source>
</evidence>
<evidence type="ECO:0000313" key="2">
    <source>
        <dbReference type="Proteomes" id="UP000824540"/>
    </source>
</evidence>
<dbReference type="AlphaFoldDB" id="A0A8T2NSW4"/>
<accession>A0A8T2NSW4</accession>
<dbReference type="Proteomes" id="UP000824540">
    <property type="component" value="Unassembled WGS sequence"/>
</dbReference>
<keyword evidence="2" id="KW-1185">Reference proteome</keyword>
<gene>
    <name evidence="1" type="ORF">JZ751_017181</name>
</gene>
<organism evidence="1 2">
    <name type="scientific">Albula glossodonta</name>
    <name type="common">roundjaw bonefish</name>
    <dbReference type="NCBI Taxonomy" id="121402"/>
    <lineage>
        <taxon>Eukaryota</taxon>
        <taxon>Metazoa</taxon>
        <taxon>Chordata</taxon>
        <taxon>Craniata</taxon>
        <taxon>Vertebrata</taxon>
        <taxon>Euteleostomi</taxon>
        <taxon>Actinopterygii</taxon>
        <taxon>Neopterygii</taxon>
        <taxon>Teleostei</taxon>
        <taxon>Albuliformes</taxon>
        <taxon>Albulidae</taxon>
        <taxon>Albula</taxon>
    </lineage>
</organism>
<name>A0A8T2NSW4_9TELE</name>
<proteinExistence type="predicted"/>
<dbReference type="EMBL" id="JAFBMS010000030">
    <property type="protein sequence ID" value="KAG9342181.1"/>
    <property type="molecule type" value="Genomic_DNA"/>
</dbReference>